<sequence>MINAPPTGDHVGLRQGEVDHSVATAGEVLVLAQPIGTSRCVRQIGDPHRRLQTHLKVKGVEQFLSNVRAAA</sequence>
<gene>
    <name evidence="1" type="ORF">JK360_28865</name>
</gene>
<keyword evidence="2" id="KW-1185">Reference proteome</keyword>
<protein>
    <submittedName>
        <fullName evidence="1">Uncharacterized protein</fullName>
    </submittedName>
</protein>
<dbReference type="Proteomes" id="UP000629371">
    <property type="component" value="Unassembled WGS sequence"/>
</dbReference>
<reference evidence="1 2" key="1">
    <citation type="submission" date="2021-01" db="EMBL/GenBank/DDBJ databases">
        <title>WGS of actinomycetes isolated from Thailand.</title>
        <authorList>
            <person name="Thawai C."/>
        </authorList>
    </citation>
    <scope>NUCLEOTIDE SEQUENCE [LARGE SCALE GENOMIC DNA]</scope>
    <source>
        <strain evidence="1 2">CH9-7</strain>
    </source>
</reference>
<comment type="caution">
    <text evidence="1">The sequence shown here is derived from an EMBL/GenBank/DDBJ whole genome shotgun (WGS) entry which is preliminary data.</text>
</comment>
<evidence type="ECO:0000313" key="2">
    <source>
        <dbReference type="Proteomes" id="UP000629371"/>
    </source>
</evidence>
<organism evidence="1 2">
    <name type="scientific">Streptomyces siderophoricus</name>
    <dbReference type="NCBI Taxonomy" id="2802281"/>
    <lineage>
        <taxon>Bacteria</taxon>
        <taxon>Bacillati</taxon>
        <taxon>Actinomycetota</taxon>
        <taxon>Actinomycetes</taxon>
        <taxon>Kitasatosporales</taxon>
        <taxon>Streptomycetaceae</taxon>
        <taxon>Streptomyces</taxon>
    </lineage>
</organism>
<proteinExistence type="predicted"/>
<name>A0ABS1MZU0_9ACTN</name>
<evidence type="ECO:0000313" key="1">
    <source>
        <dbReference type="EMBL" id="MBL1093308.1"/>
    </source>
</evidence>
<dbReference type="RefSeq" id="WP_201808976.1">
    <property type="nucleotide sequence ID" value="NZ_JAERRI010000018.1"/>
</dbReference>
<dbReference type="EMBL" id="JAERRI010000018">
    <property type="protein sequence ID" value="MBL1093308.1"/>
    <property type="molecule type" value="Genomic_DNA"/>
</dbReference>
<accession>A0ABS1MZU0</accession>